<dbReference type="RefSeq" id="WP_015335386.1">
    <property type="nucleotide sequence ID" value="NC_020055.1"/>
</dbReference>
<dbReference type="eggNOG" id="COG0247">
    <property type="taxonomic scope" value="Bacteria"/>
</dbReference>
<dbReference type="InterPro" id="IPR009051">
    <property type="entry name" value="Helical_ferredxn"/>
</dbReference>
<keyword evidence="3" id="KW-0677">Repeat</keyword>
<dbReference type="SUPFAM" id="SSF46548">
    <property type="entry name" value="alpha-helical ferredoxin"/>
    <property type="match status" value="1"/>
</dbReference>
<keyword evidence="4" id="KW-0408">Iron</keyword>
<accession>L0R7R8</accession>
<dbReference type="EMBL" id="FO203522">
    <property type="protein sequence ID" value="CCO22778.1"/>
    <property type="molecule type" value="Genomic_DNA"/>
</dbReference>
<dbReference type="PANTHER" id="PTHR32479">
    <property type="entry name" value="GLYCOLATE OXIDASE IRON-SULFUR SUBUNIT"/>
    <property type="match status" value="1"/>
</dbReference>
<dbReference type="OrthoDB" id="9770306at2"/>
<dbReference type="Proteomes" id="UP000010808">
    <property type="component" value="Chromosome"/>
</dbReference>
<gene>
    <name evidence="7" type="ORF">DESAM_20491</name>
</gene>
<evidence type="ECO:0000256" key="5">
    <source>
        <dbReference type="ARBA" id="ARBA00023014"/>
    </source>
</evidence>
<feature type="domain" description="4Fe-4S ferredoxin-type" evidence="6">
    <location>
        <begin position="48"/>
        <end position="79"/>
    </location>
</feature>
<evidence type="ECO:0000313" key="7">
    <source>
        <dbReference type="EMBL" id="CCO22778.1"/>
    </source>
</evidence>
<dbReference type="Pfam" id="PF13183">
    <property type="entry name" value="Fer4_8"/>
    <property type="match status" value="1"/>
</dbReference>
<dbReference type="GO" id="GO:0046872">
    <property type="term" value="F:metal ion binding"/>
    <property type="evidence" value="ECO:0007669"/>
    <property type="project" value="UniProtKB-KW"/>
</dbReference>
<sequence length="378" mass="41520">MAAPKSCVQCGKCLDVCPLFKATGREELTPRAKFFLETLDSSEGLREKDFKSLAELCLSCGRCAENCPQNMSGPELVSELRSQSKGIAQICWDFWLAQPGLIWPLACVLSKLSPEGLPEPFGSAKKRMKSLFANKHEPWAELAVQVKFEKRKVALFKGCVGRYARPDWVKKAESLMNGMGLVRAAEPKFSCCGSSYKSAGLLERLSDSRQKNIRAWQDAGCPLLITFCATCLKGLKEYSLDDFSGDAQLREKWLAALIPLSSLLLDAEVRLSDNAPEQVVYHKPCHAPVDDPDRTLIGLIAAGRLLPVQEDLCCGFGGVMQLSAPELSKQVGMHCMDHLSKELKTGGNILTGCSACVIQLATIAKDEYFAAHWLDILK</sequence>
<evidence type="ECO:0000256" key="4">
    <source>
        <dbReference type="ARBA" id="ARBA00023004"/>
    </source>
</evidence>
<dbReference type="GO" id="GO:0016491">
    <property type="term" value="F:oxidoreductase activity"/>
    <property type="evidence" value="ECO:0007669"/>
    <property type="project" value="UniProtKB-ARBA"/>
</dbReference>
<proteinExistence type="predicted"/>
<dbReference type="STRING" id="1121451.DESAM_20491"/>
<dbReference type="InterPro" id="IPR017896">
    <property type="entry name" value="4Fe4S_Fe-S-bd"/>
</dbReference>
<name>L0R7R8_9BACT</name>
<evidence type="ECO:0000256" key="1">
    <source>
        <dbReference type="ARBA" id="ARBA00022485"/>
    </source>
</evidence>
<dbReference type="AlphaFoldDB" id="L0R7R8"/>
<dbReference type="Pfam" id="PF02754">
    <property type="entry name" value="CCG"/>
    <property type="match status" value="2"/>
</dbReference>
<organism evidence="7 8">
    <name type="scientific">Maridesulfovibrio hydrothermalis AM13 = DSM 14728</name>
    <dbReference type="NCBI Taxonomy" id="1121451"/>
    <lineage>
        <taxon>Bacteria</taxon>
        <taxon>Pseudomonadati</taxon>
        <taxon>Thermodesulfobacteriota</taxon>
        <taxon>Desulfovibrionia</taxon>
        <taxon>Desulfovibrionales</taxon>
        <taxon>Desulfovibrionaceae</taxon>
        <taxon>Maridesulfovibrio</taxon>
    </lineage>
</organism>
<dbReference type="PROSITE" id="PS00198">
    <property type="entry name" value="4FE4S_FER_1"/>
    <property type="match status" value="1"/>
</dbReference>
<dbReference type="PANTHER" id="PTHR32479:SF19">
    <property type="entry name" value="ANAEROBIC GLYCEROL-3-PHOSPHATE DEHYDROGENASE SUBUNIT C"/>
    <property type="match status" value="1"/>
</dbReference>
<protein>
    <submittedName>
        <fullName evidence="7">Putative Glycolate oxidase, iron-sulfur subunit</fullName>
    </submittedName>
</protein>
<evidence type="ECO:0000313" key="8">
    <source>
        <dbReference type="Proteomes" id="UP000010808"/>
    </source>
</evidence>
<dbReference type="Gene3D" id="1.10.1060.10">
    <property type="entry name" value="Alpha-helical ferredoxin"/>
    <property type="match status" value="1"/>
</dbReference>
<dbReference type="KEGG" id="dhy:DESAM_20491"/>
<keyword evidence="8" id="KW-1185">Reference proteome</keyword>
<dbReference type="InterPro" id="IPR004017">
    <property type="entry name" value="Cys_rich_dom"/>
</dbReference>
<dbReference type="InterPro" id="IPR017900">
    <property type="entry name" value="4Fe4S_Fe_S_CS"/>
</dbReference>
<evidence type="ECO:0000259" key="6">
    <source>
        <dbReference type="PROSITE" id="PS51379"/>
    </source>
</evidence>
<evidence type="ECO:0000256" key="2">
    <source>
        <dbReference type="ARBA" id="ARBA00022723"/>
    </source>
</evidence>
<keyword evidence="2" id="KW-0479">Metal-binding</keyword>
<dbReference type="PATRIC" id="fig|1121451.3.peg.753"/>
<evidence type="ECO:0000256" key="3">
    <source>
        <dbReference type="ARBA" id="ARBA00022737"/>
    </source>
</evidence>
<feature type="domain" description="4Fe-4S ferredoxin-type" evidence="6">
    <location>
        <begin position="1"/>
        <end position="28"/>
    </location>
</feature>
<keyword evidence="5" id="KW-0411">Iron-sulfur</keyword>
<reference evidence="7 8" key="1">
    <citation type="submission" date="2012-10" db="EMBL/GenBank/DDBJ databases">
        <authorList>
            <person name="Genoscope - CEA"/>
        </authorList>
    </citation>
    <scope>NUCLEOTIDE SEQUENCE [LARGE SCALE GENOMIC DNA]</scope>
    <source>
        <strain evidence="8">AM13 / DSM 14728</strain>
    </source>
</reference>
<dbReference type="HOGENOM" id="CLU_727095_0_0_7"/>
<dbReference type="GO" id="GO:0051539">
    <property type="term" value="F:4 iron, 4 sulfur cluster binding"/>
    <property type="evidence" value="ECO:0007669"/>
    <property type="project" value="UniProtKB-KW"/>
</dbReference>
<keyword evidence="1" id="KW-0004">4Fe-4S</keyword>
<dbReference type="PROSITE" id="PS51379">
    <property type="entry name" value="4FE4S_FER_2"/>
    <property type="match status" value="2"/>
</dbReference>